<dbReference type="Pfam" id="PF02096">
    <property type="entry name" value="60KD_IMP"/>
    <property type="match status" value="1"/>
</dbReference>
<dbReference type="GO" id="GO:0005886">
    <property type="term" value="C:plasma membrane"/>
    <property type="evidence" value="ECO:0007669"/>
    <property type="project" value="UniProtKB-SubCell"/>
</dbReference>
<proteinExistence type="inferred from homology"/>
<comment type="similarity">
    <text evidence="9">Belongs to the OXA1/ALB3/YidC family.</text>
</comment>
<evidence type="ECO:0000256" key="5">
    <source>
        <dbReference type="ARBA" id="ARBA00022927"/>
    </source>
</evidence>
<keyword evidence="3" id="KW-1003">Cell membrane</keyword>
<evidence type="ECO:0000256" key="1">
    <source>
        <dbReference type="ARBA" id="ARBA00004651"/>
    </source>
</evidence>
<dbReference type="InterPro" id="IPR047196">
    <property type="entry name" value="YidC_ALB_C"/>
</dbReference>
<feature type="transmembrane region" description="Helical" evidence="10">
    <location>
        <begin position="174"/>
        <end position="193"/>
    </location>
</feature>
<dbReference type="NCBIfam" id="TIGR03592">
    <property type="entry name" value="yidC_oxa1_cterm"/>
    <property type="match status" value="1"/>
</dbReference>
<protein>
    <submittedName>
        <fullName evidence="12">Membrane protein insertase YidC</fullName>
    </submittedName>
</protein>
<organism evidence="12 13">
    <name type="scientific">Methylomusa anaerophila</name>
    <dbReference type="NCBI Taxonomy" id="1930071"/>
    <lineage>
        <taxon>Bacteria</taxon>
        <taxon>Bacillati</taxon>
        <taxon>Bacillota</taxon>
        <taxon>Negativicutes</taxon>
        <taxon>Selenomonadales</taxon>
        <taxon>Sporomusaceae</taxon>
        <taxon>Methylomusa</taxon>
    </lineage>
</organism>
<dbReference type="GO" id="GO:0051205">
    <property type="term" value="P:protein insertion into membrane"/>
    <property type="evidence" value="ECO:0007669"/>
    <property type="project" value="TreeGrafter"/>
</dbReference>
<dbReference type="CDD" id="cd20070">
    <property type="entry name" value="5TM_YidC_Alb3"/>
    <property type="match status" value="1"/>
</dbReference>
<evidence type="ECO:0000256" key="9">
    <source>
        <dbReference type="RuleBase" id="RU003945"/>
    </source>
</evidence>
<dbReference type="PANTHER" id="PTHR12428:SF65">
    <property type="entry name" value="CYTOCHROME C OXIDASE ASSEMBLY PROTEIN COX18, MITOCHONDRIAL"/>
    <property type="match status" value="1"/>
</dbReference>
<evidence type="ECO:0000313" key="12">
    <source>
        <dbReference type="EMBL" id="BBB90572.1"/>
    </source>
</evidence>
<feature type="transmembrane region" description="Helical" evidence="10">
    <location>
        <begin position="26"/>
        <end position="48"/>
    </location>
</feature>
<dbReference type="GO" id="GO:0032977">
    <property type="term" value="F:membrane insertase activity"/>
    <property type="evidence" value="ECO:0007669"/>
    <property type="project" value="InterPro"/>
</dbReference>
<keyword evidence="13" id="KW-1185">Reference proteome</keyword>
<evidence type="ECO:0000256" key="10">
    <source>
        <dbReference type="SAM" id="Phobius"/>
    </source>
</evidence>
<evidence type="ECO:0000256" key="3">
    <source>
        <dbReference type="ARBA" id="ARBA00022475"/>
    </source>
</evidence>
<dbReference type="PRINTS" id="PR00701">
    <property type="entry name" value="60KDINNERMP"/>
</dbReference>
<keyword evidence="8" id="KW-0143">Chaperone</keyword>
<evidence type="ECO:0000313" key="13">
    <source>
        <dbReference type="Proteomes" id="UP000276437"/>
    </source>
</evidence>
<dbReference type="Proteomes" id="UP000276437">
    <property type="component" value="Chromosome"/>
</dbReference>
<keyword evidence="5" id="KW-0653">Protein transport</keyword>
<name>A0A348AHM4_9FIRM</name>
<dbReference type="InterPro" id="IPR001708">
    <property type="entry name" value="YidC/ALB3/OXA1/COX18"/>
</dbReference>
<dbReference type="PANTHER" id="PTHR12428">
    <property type="entry name" value="OXA1"/>
    <property type="match status" value="1"/>
</dbReference>
<keyword evidence="4 9" id="KW-0812">Transmembrane</keyword>
<dbReference type="AlphaFoldDB" id="A0A348AHM4"/>
<comment type="subcellular location">
    <subcellularLocation>
        <location evidence="1">Cell membrane</location>
        <topology evidence="1">Multi-pass membrane protein</topology>
    </subcellularLocation>
    <subcellularLocation>
        <location evidence="9">Membrane</location>
        <topology evidence="9">Multi-pass membrane protein</topology>
    </subcellularLocation>
</comment>
<keyword evidence="6 10" id="KW-1133">Transmembrane helix</keyword>
<reference evidence="12 13" key="1">
    <citation type="journal article" date="2018" name="Int. J. Syst. Evol. Microbiol.">
        <title>Methylomusa anaerophila gen. nov., sp. nov., an anaerobic methanol-utilizing bacterium isolated from a microbial fuel cell.</title>
        <authorList>
            <person name="Amano N."/>
            <person name="Yamamuro A."/>
            <person name="Miyahara M."/>
            <person name="Kouzuma A."/>
            <person name="Abe T."/>
            <person name="Watanabe K."/>
        </authorList>
    </citation>
    <scope>NUCLEOTIDE SEQUENCE [LARGE SCALE GENOMIC DNA]</scope>
    <source>
        <strain evidence="12 13">MMFC1</strain>
    </source>
</reference>
<evidence type="ECO:0000256" key="6">
    <source>
        <dbReference type="ARBA" id="ARBA00022989"/>
    </source>
</evidence>
<evidence type="ECO:0000256" key="7">
    <source>
        <dbReference type="ARBA" id="ARBA00023136"/>
    </source>
</evidence>
<feature type="domain" description="Membrane insertase YidC/Oxa/ALB C-terminal" evidence="11">
    <location>
        <begin position="29"/>
        <end position="207"/>
    </location>
</feature>
<sequence length="217" mass="24879">MFFTLFVHPMQTALTFFYNLTASLGFASYGIAIILLTIAIKMALYPLTVKQIKSMKAMQDIQPKMKAIQEKYKGNPEKQQKELAALYKEAGINPLAGCLPLLVQMPFLMSIFFAIRDYQYAQQPPSFLWLTDLSHADPYYILPVLSALTTFLMQKQTVTDATQQNKMMLVFMPLFIGYISMTFPAGLVVYWVVGNIIQILQQWFMYRNPVEVREGAR</sequence>
<dbReference type="GO" id="GO:0015031">
    <property type="term" value="P:protein transport"/>
    <property type="evidence" value="ECO:0007669"/>
    <property type="project" value="UniProtKB-KW"/>
</dbReference>
<evidence type="ECO:0000259" key="11">
    <source>
        <dbReference type="Pfam" id="PF02096"/>
    </source>
</evidence>
<keyword evidence="2" id="KW-0813">Transport</keyword>
<dbReference type="KEGG" id="mana:MAMMFC1_01226"/>
<evidence type="ECO:0000256" key="8">
    <source>
        <dbReference type="ARBA" id="ARBA00023186"/>
    </source>
</evidence>
<feature type="transmembrane region" description="Helical" evidence="10">
    <location>
        <begin position="95"/>
        <end position="115"/>
    </location>
</feature>
<dbReference type="InterPro" id="IPR028055">
    <property type="entry name" value="YidC/Oxa/ALB_C"/>
</dbReference>
<evidence type="ECO:0000256" key="2">
    <source>
        <dbReference type="ARBA" id="ARBA00022448"/>
    </source>
</evidence>
<accession>A0A348AHM4</accession>
<evidence type="ECO:0000256" key="4">
    <source>
        <dbReference type="ARBA" id="ARBA00022692"/>
    </source>
</evidence>
<gene>
    <name evidence="12" type="primary">yidC</name>
    <name evidence="12" type="ORF">MAMMFC1_01226</name>
</gene>
<dbReference type="PRINTS" id="PR01900">
    <property type="entry name" value="YIDCPROTEIN"/>
</dbReference>
<dbReference type="EMBL" id="AP018449">
    <property type="protein sequence ID" value="BBB90572.1"/>
    <property type="molecule type" value="Genomic_DNA"/>
</dbReference>
<keyword evidence="7 10" id="KW-0472">Membrane</keyword>